<comment type="caution">
    <text evidence="1">The sequence shown here is derived from an EMBL/GenBank/DDBJ whole genome shotgun (WGS) entry which is preliminary data.</text>
</comment>
<dbReference type="Proteomes" id="UP000886998">
    <property type="component" value="Unassembled WGS sequence"/>
</dbReference>
<name>A0A8X6IC63_9ARAC</name>
<dbReference type="OrthoDB" id="10521699at2759"/>
<keyword evidence="2" id="KW-1185">Reference proteome</keyword>
<proteinExistence type="predicted"/>
<organism evidence="1 2">
    <name type="scientific">Trichonephila inaurata madagascariensis</name>
    <dbReference type="NCBI Taxonomy" id="2747483"/>
    <lineage>
        <taxon>Eukaryota</taxon>
        <taxon>Metazoa</taxon>
        <taxon>Ecdysozoa</taxon>
        <taxon>Arthropoda</taxon>
        <taxon>Chelicerata</taxon>
        <taxon>Arachnida</taxon>
        <taxon>Araneae</taxon>
        <taxon>Araneomorphae</taxon>
        <taxon>Entelegynae</taxon>
        <taxon>Araneoidea</taxon>
        <taxon>Nephilidae</taxon>
        <taxon>Trichonephila</taxon>
        <taxon>Trichonephila inaurata</taxon>
    </lineage>
</organism>
<dbReference type="AlphaFoldDB" id="A0A8X6IC63"/>
<dbReference type="EMBL" id="BMAV01025181">
    <property type="protein sequence ID" value="GFS39193.1"/>
    <property type="molecule type" value="Genomic_DNA"/>
</dbReference>
<gene>
    <name evidence="1" type="ORF">TNIN_103231</name>
</gene>
<sequence length="76" mass="8778">MNERVDLMNDAFRYNSMFEKYRYCLLLAVEKSSNPFRVITWEARLAMLGEGGDSCRRAMAALDGRLLRPPVVVLLH</sequence>
<accession>A0A8X6IC63</accession>
<protein>
    <submittedName>
        <fullName evidence="1">Uncharacterized protein</fullName>
    </submittedName>
</protein>
<evidence type="ECO:0000313" key="1">
    <source>
        <dbReference type="EMBL" id="GFS39193.1"/>
    </source>
</evidence>
<evidence type="ECO:0000313" key="2">
    <source>
        <dbReference type="Proteomes" id="UP000886998"/>
    </source>
</evidence>
<reference evidence="1" key="1">
    <citation type="submission" date="2020-08" db="EMBL/GenBank/DDBJ databases">
        <title>Multicomponent nature underlies the extraordinary mechanical properties of spider dragline silk.</title>
        <authorList>
            <person name="Kono N."/>
            <person name="Nakamura H."/>
            <person name="Mori M."/>
            <person name="Yoshida Y."/>
            <person name="Ohtoshi R."/>
            <person name="Malay A.D."/>
            <person name="Moran D.A.P."/>
            <person name="Tomita M."/>
            <person name="Numata K."/>
            <person name="Arakawa K."/>
        </authorList>
    </citation>
    <scope>NUCLEOTIDE SEQUENCE</scope>
</reference>